<dbReference type="PROSITE" id="PS50017">
    <property type="entry name" value="DEATH_DOMAIN"/>
    <property type="match status" value="1"/>
</dbReference>
<dbReference type="CDD" id="cd00136">
    <property type="entry name" value="PDZ_canonical"/>
    <property type="match status" value="1"/>
</dbReference>
<dbReference type="SMART" id="SM00228">
    <property type="entry name" value="PDZ"/>
    <property type="match status" value="3"/>
</dbReference>
<dbReference type="InterPro" id="IPR001478">
    <property type="entry name" value="PDZ"/>
</dbReference>
<evidence type="ECO:0000313" key="5">
    <source>
        <dbReference type="Proteomes" id="UP001159428"/>
    </source>
</evidence>
<dbReference type="InterPro" id="IPR036034">
    <property type="entry name" value="PDZ_sf"/>
</dbReference>
<feature type="compositionally biased region" description="Polar residues" evidence="1">
    <location>
        <begin position="382"/>
        <end position="393"/>
    </location>
</feature>
<feature type="domain" description="Death" evidence="2">
    <location>
        <begin position="460"/>
        <end position="523"/>
    </location>
</feature>
<dbReference type="EMBL" id="CALNXJ010000013">
    <property type="protein sequence ID" value="CAH3112552.1"/>
    <property type="molecule type" value="Genomic_DNA"/>
</dbReference>
<dbReference type="Gene3D" id="1.10.533.10">
    <property type="entry name" value="Death Domain, Fas"/>
    <property type="match status" value="1"/>
</dbReference>
<dbReference type="Pfam" id="PF00531">
    <property type="entry name" value="Death"/>
    <property type="match status" value="1"/>
</dbReference>
<sequence length="545" mass="61768">MTREMYPTKGNRPLGCSISVKADADRDPAYLYWIVKEIENNSNAVNILEPGDWITSINGSSTMSNDTSFLEKLKNCRSVLSVTIRKPLEQQEFYLWDPNQVAIDIKVRVKRLPFSAAFSLNIFYPDFQDSKKTYALVNNIKLPDFNHKKLKHGDIVISINERKLENETYEGLQKIVHQLNLQKQIKVTVQQRQWRQNDHLTSLAIDSPAILDWRPLQAELQKKSSKEPLGFKFVFAKNQLEQPCPIIKQIVAGETPAAKCPYLSPGCKITAVNRQPVKGLSFEEMKTMLQKAQITVVLSIEEPLGLLQEKNSPSPRERYTWPVEEEKGILTTSQSEAHISFSNSSLADGVQSVDLCEEVQGASSTLNDAKFNASPDQERPVNCSTQQMPSDSQNGYNEVNSLPLAPTVEVPSKAQDISICCKCMKISKTDKQEQIVHNIPGKIYFTMCQSLDKESPFFNDYRIFGEHLGFSRGEINLLNNQPTDSLLRVWSEREGTNATVERIINILDDMQRHDILQILQNWVESKSCSKCSKALQKAHEKESDV</sequence>
<keyword evidence="5" id="KW-1185">Reference proteome</keyword>
<dbReference type="SUPFAM" id="SSF50156">
    <property type="entry name" value="PDZ domain-like"/>
    <property type="match status" value="3"/>
</dbReference>
<comment type="caution">
    <text evidence="4">The sequence shown here is derived from an EMBL/GenBank/DDBJ whole genome shotgun (WGS) entry which is preliminary data.</text>
</comment>
<dbReference type="Gene3D" id="2.30.42.10">
    <property type="match status" value="2"/>
</dbReference>
<protein>
    <recommendedName>
        <fullName evidence="6">PDZ domain-containing protein</fullName>
    </recommendedName>
</protein>
<feature type="region of interest" description="Disordered" evidence="1">
    <location>
        <begin position="367"/>
        <end position="393"/>
    </location>
</feature>
<evidence type="ECO:0000313" key="4">
    <source>
        <dbReference type="EMBL" id="CAH3112552.1"/>
    </source>
</evidence>
<evidence type="ECO:0000259" key="3">
    <source>
        <dbReference type="PROSITE" id="PS50106"/>
    </source>
</evidence>
<dbReference type="PROSITE" id="PS50106">
    <property type="entry name" value="PDZ"/>
    <property type="match status" value="1"/>
</dbReference>
<evidence type="ECO:0000256" key="1">
    <source>
        <dbReference type="SAM" id="MobiDB-lite"/>
    </source>
</evidence>
<feature type="domain" description="PDZ" evidence="3">
    <location>
        <begin position="217"/>
        <end position="304"/>
    </location>
</feature>
<dbReference type="InterPro" id="IPR000488">
    <property type="entry name" value="Death_dom"/>
</dbReference>
<reference evidence="4 5" key="1">
    <citation type="submission" date="2022-05" db="EMBL/GenBank/DDBJ databases">
        <authorList>
            <consortium name="Genoscope - CEA"/>
            <person name="William W."/>
        </authorList>
    </citation>
    <scope>NUCLEOTIDE SEQUENCE [LARGE SCALE GENOMIC DNA]</scope>
</reference>
<dbReference type="AlphaFoldDB" id="A0AAU9WIQ9"/>
<dbReference type="InterPro" id="IPR011029">
    <property type="entry name" value="DEATH-like_dom_sf"/>
</dbReference>
<name>A0AAU9WIQ9_9CNID</name>
<dbReference type="SUPFAM" id="SSF47986">
    <property type="entry name" value="DEATH domain"/>
    <property type="match status" value="1"/>
</dbReference>
<dbReference type="Proteomes" id="UP001159428">
    <property type="component" value="Unassembled WGS sequence"/>
</dbReference>
<gene>
    <name evidence="4" type="ORF">PMEA_00004552</name>
</gene>
<organism evidence="4 5">
    <name type="scientific">Pocillopora meandrina</name>
    <dbReference type="NCBI Taxonomy" id="46732"/>
    <lineage>
        <taxon>Eukaryota</taxon>
        <taxon>Metazoa</taxon>
        <taxon>Cnidaria</taxon>
        <taxon>Anthozoa</taxon>
        <taxon>Hexacorallia</taxon>
        <taxon>Scleractinia</taxon>
        <taxon>Astrocoeniina</taxon>
        <taxon>Pocilloporidae</taxon>
        <taxon>Pocillopora</taxon>
    </lineage>
</organism>
<dbReference type="Pfam" id="PF00595">
    <property type="entry name" value="PDZ"/>
    <property type="match status" value="1"/>
</dbReference>
<dbReference type="GO" id="GO:0007165">
    <property type="term" value="P:signal transduction"/>
    <property type="evidence" value="ECO:0007669"/>
    <property type="project" value="InterPro"/>
</dbReference>
<proteinExistence type="predicted"/>
<accession>A0AAU9WIQ9</accession>
<evidence type="ECO:0008006" key="6">
    <source>
        <dbReference type="Google" id="ProtNLM"/>
    </source>
</evidence>
<evidence type="ECO:0000259" key="2">
    <source>
        <dbReference type="PROSITE" id="PS50017"/>
    </source>
</evidence>